<keyword evidence="1" id="KW-0472">Membrane</keyword>
<dbReference type="Proteomes" id="UP000554482">
    <property type="component" value="Unassembled WGS sequence"/>
</dbReference>
<name>A0A7J6W8U3_THATH</name>
<proteinExistence type="predicted"/>
<keyword evidence="3" id="KW-1185">Reference proteome</keyword>
<evidence type="ECO:0000256" key="1">
    <source>
        <dbReference type="SAM" id="Phobius"/>
    </source>
</evidence>
<protein>
    <submittedName>
        <fullName evidence="2">Uncharacterized protein</fullName>
    </submittedName>
</protein>
<comment type="caution">
    <text evidence="2">The sequence shown here is derived from an EMBL/GenBank/DDBJ whole genome shotgun (WGS) entry which is preliminary data.</text>
</comment>
<gene>
    <name evidence="2" type="ORF">FRX31_017066</name>
</gene>
<keyword evidence="1" id="KW-0812">Transmembrane</keyword>
<dbReference type="AlphaFoldDB" id="A0A7J6W8U3"/>
<organism evidence="2 3">
    <name type="scientific">Thalictrum thalictroides</name>
    <name type="common">Rue-anemone</name>
    <name type="synonym">Anemone thalictroides</name>
    <dbReference type="NCBI Taxonomy" id="46969"/>
    <lineage>
        <taxon>Eukaryota</taxon>
        <taxon>Viridiplantae</taxon>
        <taxon>Streptophyta</taxon>
        <taxon>Embryophyta</taxon>
        <taxon>Tracheophyta</taxon>
        <taxon>Spermatophyta</taxon>
        <taxon>Magnoliopsida</taxon>
        <taxon>Ranunculales</taxon>
        <taxon>Ranunculaceae</taxon>
        <taxon>Thalictroideae</taxon>
        <taxon>Thalictrum</taxon>
    </lineage>
</organism>
<evidence type="ECO:0000313" key="2">
    <source>
        <dbReference type="EMBL" id="KAF5193347.1"/>
    </source>
</evidence>
<feature type="transmembrane region" description="Helical" evidence="1">
    <location>
        <begin position="28"/>
        <end position="49"/>
    </location>
</feature>
<reference evidence="2 3" key="1">
    <citation type="submission" date="2020-06" db="EMBL/GenBank/DDBJ databases">
        <title>Transcriptomic and genomic resources for Thalictrum thalictroides and T. hernandezii: Facilitating candidate gene discovery in an emerging model plant lineage.</title>
        <authorList>
            <person name="Arias T."/>
            <person name="Riano-Pachon D.M."/>
            <person name="Di Stilio V.S."/>
        </authorList>
    </citation>
    <scope>NUCLEOTIDE SEQUENCE [LARGE SCALE GENOMIC DNA]</scope>
    <source>
        <strain evidence="3">cv. WT478/WT964</strain>
        <tissue evidence="2">Leaves</tissue>
    </source>
</reference>
<keyword evidence="1" id="KW-1133">Transmembrane helix</keyword>
<sequence length="93" mass="10318">MLTGKPFVTLRCDKGTGMILTCNNSYKVFNTVAIVGYFIVISKVQIFSFTMKGYSKLRSTHYGVGGDMWSAECILAKSLAGKPIMPRRTEVNQ</sequence>
<evidence type="ECO:0000313" key="3">
    <source>
        <dbReference type="Proteomes" id="UP000554482"/>
    </source>
</evidence>
<accession>A0A7J6W8U3</accession>
<dbReference type="EMBL" id="JABWDY010020152">
    <property type="protein sequence ID" value="KAF5193347.1"/>
    <property type="molecule type" value="Genomic_DNA"/>
</dbReference>